<accession>A0A162MV04</accession>
<dbReference type="STRING" id="520767.ATZ99_04210"/>
<protein>
    <submittedName>
        <fullName evidence="1">Uncharacterized protein</fullName>
    </submittedName>
</protein>
<dbReference type="RefSeq" id="WP_068747599.1">
    <property type="nucleotide sequence ID" value="NZ_LOHZ01000020.1"/>
</dbReference>
<comment type="caution">
    <text evidence="1">The sequence shown here is derived from an EMBL/GenBank/DDBJ whole genome shotgun (WGS) entry which is preliminary data.</text>
</comment>
<dbReference type="EMBL" id="LOHZ01000020">
    <property type="protein sequence ID" value="KYO67781.1"/>
    <property type="molecule type" value="Genomic_DNA"/>
</dbReference>
<evidence type="ECO:0000313" key="1">
    <source>
        <dbReference type="EMBL" id="KYO67781.1"/>
    </source>
</evidence>
<dbReference type="AlphaFoldDB" id="A0A162MV04"/>
<name>A0A162MV04_9FIRM</name>
<gene>
    <name evidence="1" type="ORF">ATZ99_04210</name>
</gene>
<evidence type="ECO:0000313" key="2">
    <source>
        <dbReference type="Proteomes" id="UP000075737"/>
    </source>
</evidence>
<reference evidence="1 2" key="1">
    <citation type="submission" date="2015-12" db="EMBL/GenBank/DDBJ databases">
        <title>Draft genome of Thermovenabulum gondwanense isolated from a red thermophilic microbial mat colonisisng an outflow channel of a bore well.</title>
        <authorList>
            <person name="Patel B.K."/>
        </authorList>
    </citation>
    <scope>NUCLEOTIDE SEQUENCE [LARGE SCALE GENOMIC DNA]</scope>
    <source>
        <strain evidence="1 2">R270</strain>
    </source>
</reference>
<proteinExistence type="predicted"/>
<organism evidence="1 2">
    <name type="scientific">Thermovenabulum gondwanense</name>
    <dbReference type="NCBI Taxonomy" id="520767"/>
    <lineage>
        <taxon>Bacteria</taxon>
        <taxon>Bacillati</taxon>
        <taxon>Bacillota</taxon>
        <taxon>Clostridia</taxon>
        <taxon>Thermosediminibacterales</taxon>
        <taxon>Thermosediminibacteraceae</taxon>
        <taxon>Thermovenabulum</taxon>
    </lineage>
</organism>
<keyword evidence="2" id="KW-1185">Reference proteome</keyword>
<dbReference type="Proteomes" id="UP000075737">
    <property type="component" value="Unassembled WGS sequence"/>
</dbReference>
<sequence>MVSRQQLQSVGRNCPGYAPIETMTNLEENEENVRCDTCIHWVNGRCDIDLFDEVLESLDQT</sequence>